<comment type="similarity">
    <text evidence="2">Belongs to the universal ribosomal protein uL29 family.</text>
</comment>
<evidence type="ECO:0000256" key="5">
    <source>
        <dbReference type="ARBA" id="ARBA00023274"/>
    </source>
</evidence>
<dbReference type="OrthoDB" id="270763at2759"/>
<gene>
    <name evidence="9" type="ORF">H072_4372</name>
</gene>
<dbReference type="InterPro" id="IPR038340">
    <property type="entry name" value="MRP-L47_sf"/>
</dbReference>
<dbReference type="GO" id="GO:0003735">
    <property type="term" value="F:structural constituent of ribosome"/>
    <property type="evidence" value="ECO:0007669"/>
    <property type="project" value="InterPro"/>
</dbReference>
<evidence type="ECO:0000256" key="6">
    <source>
        <dbReference type="ARBA" id="ARBA00035289"/>
    </source>
</evidence>
<keyword evidence="5" id="KW-0687">Ribonucleoprotein</keyword>
<accession>S8BQK7</accession>
<dbReference type="PANTHER" id="PTHR21183:SF18">
    <property type="entry name" value="LARGE RIBOSOMAL SUBUNIT PROTEIN UL29M"/>
    <property type="match status" value="1"/>
</dbReference>
<evidence type="ECO:0000256" key="3">
    <source>
        <dbReference type="ARBA" id="ARBA00022980"/>
    </source>
</evidence>
<keyword evidence="4" id="KW-0496">Mitochondrion</keyword>
<keyword evidence="10" id="KW-1185">Reference proteome</keyword>
<reference evidence="9 10" key="1">
    <citation type="journal article" date="2013" name="PLoS Genet.">
        <title>Genomic mechanisms accounting for the adaptation to parasitism in nematode-trapping fungi.</title>
        <authorList>
            <person name="Meerupati T."/>
            <person name="Andersson K.M."/>
            <person name="Friman E."/>
            <person name="Kumar D."/>
            <person name="Tunlid A."/>
            <person name="Ahren D."/>
        </authorList>
    </citation>
    <scope>NUCLEOTIDE SEQUENCE [LARGE SCALE GENOMIC DNA]</scope>
    <source>
        <strain evidence="9 10">CBS 200.50</strain>
    </source>
</reference>
<dbReference type="STRING" id="1284197.S8BQK7"/>
<protein>
    <recommendedName>
        <fullName evidence="6">Large ribosomal subunit protein uL29m</fullName>
    </recommendedName>
    <alternativeName>
        <fullName evidence="7">54S ribosomal protein L4, mitochondrial</fullName>
    </alternativeName>
</protein>
<dbReference type="Gene3D" id="6.10.330.20">
    <property type="match status" value="1"/>
</dbReference>
<evidence type="ECO:0000256" key="2">
    <source>
        <dbReference type="ARBA" id="ARBA00009254"/>
    </source>
</evidence>
<dbReference type="GO" id="GO:0032543">
    <property type="term" value="P:mitochondrial translation"/>
    <property type="evidence" value="ECO:0007669"/>
    <property type="project" value="TreeGrafter"/>
</dbReference>
<feature type="region of interest" description="Disordered" evidence="8">
    <location>
        <begin position="131"/>
        <end position="187"/>
    </location>
</feature>
<dbReference type="eggNOG" id="KOG3331">
    <property type="taxonomic scope" value="Eukaryota"/>
</dbReference>
<dbReference type="Proteomes" id="UP000015100">
    <property type="component" value="Unassembled WGS sequence"/>
</dbReference>
<evidence type="ECO:0000256" key="1">
    <source>
        <dbReference type="ARBA" id="ARBA00004173"/>
    </source>
</evidence>
<proteinExistence type="inferred from homology"/>
<name>S8BQK7_DACHA</name>
<dbReference type="EMBL" id="AQGS01000222">
    <property type="protein sequence ID" value="EPS41733.1"/>
    <property type="molecule type" value="Genomic_DNA"/>
</dbReference>
<keyword evidence="3" id="KW-0689">Ribosomal protein</keyword>
<evidence type="ECO:0000313" key="10">
    <source>
        <dbReference type="Proteomes" id="UP000015100"/>
    </source>
</evidence>
<dbReference type="OMA" id="KFVLWER"/>
<sequence length="187" mass="21524">MPALPQPVRDPSRHTQIVTSPDHGLWGFFNQEKTAIPTPEEDYKHGRAWSVEELRHKSWEDLHKLWWACVRERNILATQQIERERLKPGYGESEAYMRDRLVRDTQRGIKHALTERYYAWQEALKVADSDPEIDLSGGGPAYNPQTLDTDEVATRDGHPQSDISKTTSGNIQQPETSKQSAVHRQEL</sequence>
<evidence type="ECO:0000256" key="8">
    <source>
        <dbReference type="SAM" id="MobiDB-lite"/>
    </source>
</evidence>
<evidence type="ECO:0000313" key="9">
    <source>
        <dbReference type="EMBL" id="EPS41733.1"/>
    </source>
</evidence>
<dbReference type="GO" id="GO:0005762">
    <property type="term" value="C:mitochondrial large ribosomal subunit"/>
    <property type="evidence" value="ECO:0007669"/>
    <property type="project" value="TreeGrafter"/>
</dbReference>
<dbReference type="HOGENOM" id="CLU_063281_2_0_1"/>
<comment type="caution">
    <text evidence="9">The sequence shown here is derived from an EMBL/GenBank/DDBJ whole genome shotgun (WGS) entry which is preliminary data.</text>
</comment>
<evidence type="ECO:0000256" key="7">
    <source>
        <dbReference type="ARBA" id="ARBA00035399"/>
    </source>
</evidence>
<dbReference type="AlphaFoldDB" id="S8BQK7"/>
<reference evidence="10" key="2">
    <citation type="submission" date="2013-04" db="EMBL/GenBank/DDBJ databases">
        <title>Genomic mechanisms accounting for the adaptation to parasitism in nematode-trapping fungi.</title>
        <authorList>
            <person name="Ahren D.G."/>
        </authorList>
    </citation>
    <scope>NUCLEOTIDE SEQUENCE [LARGE SCALE GENOMIC DNA]</scope>
    <source>
        <strain evidence="10">CBS 200.50</strain>
    </source>
</reference>
<feature type="compositionally biased region" description="Polar residues" evidence="8">
    <location>
        <begin position="161"/>
        <end position="187"/>
    </location>
</feature>
<dbReference type="InterPro" id="IPR010729">
    <property type="entry name" value="Ribosomal_uL29_mit"/>
</dbReference>
<dbReference type="Pfam" id="PF06984">
    <property type="entry name" value="MRP-L47"/>
    <property type="match status" value="1"/>
</dbReference>
<organism evidence="9 10">
    <name type="scientific">Dactylellina haptotyla (strain CBS 200.50)</name>
    <name type="common">Nematode-trapping fungus</name>
    <name type="synonym">Monacrosporium haptotylum</name>
    <dbReference type="NCBI Taxonomy" id="1284197"/>
    <lineage>
        <taxon>Eukaryota</taxon>
        <taxon>Fungi</taxon>
        <taxon>Dikarya</taxon>
        <taxon>Ascomycota</taxon>
        <taxon>Pezizomycotina</taxon>
        <taxon>Orbiliomycetes</taxon>
        <taxon>Orbiliales</taxon>
        <taxon>Orbiliaceae</taxon>
        <taxon>Dactylellina</taxon>
    </lineage>
</organism>
<evidence type="ECO:0000256" key="4">
    <source>
        <dbReference type="ARBA" id="ARBA00023128"/>
    </source>
</evidence>
<comment type="subcellular location">
    <subcellularLocation>
        <location evidence="1">Mitochondrion</location>
    </subcellularLocation>
</comment>
<dbReference type="PANTHER" id="PTHR21183">
    <property type="entry name" value="RIBOSOMAL PROTEIN L47, MITOCHONDRIAL-RELATED"/>
    <property type="match status" value="1"/>
</dbReference>